<dbReference type="OrthoDB" id="72788at2759"/>
<evidence type="ECO:0000313" key="3">
    <source>
        <dbReference type="EMBL" id="KAF3768977.1"/>
    </source>
</evidence>
<feature type="region of interest" description="Disordered" evidence="1">
    <location>
        <begin position="1"/>
        <end position="39"/>
    </location>
</feature>
<evidence type="ECO:0000256" key="1">
    <source>
        <dbReference type="SAM" id="MobiDB-lite"/>
    </source>
</evidence>
<dbReference type="Gene3D" id="3.20.20.70">
    <property type="entry name" value="Aldolase class I"/>
    <property type="match status" value="1"/>
</dbReference>
<proteinExistence type="predicted"/>
<dbReference type="InterPro" id="IPR001155">
    <property type="entry name" value="OxRdtase_FMN_N"/>
</dbReference>
<dbReference type="GeneID" id="63835836"/>
<name>A0A9P5CSU0_CRYP1</name>
<dbReference type="SUPFAM" id="SSF51395">
    <property type="entry name" value="FMN-linked oxidoreductases"/>
    <property type="match status" value="1"/>
</dbReference>
<dbReference type="RefSeq" id="XP_040779938.1">
    <property type="nucleotide sequence ID" value="XM_040918707.1"/>
</dbReference>
<feature type="domain" description="NADH:flavin oxidoreductase/NADH oxidase N-terminal" evidence="2">
    <location>
        <begin position="45"/>
        <end position="373"/>
    </location>
</feature>
<dbReference type="InterPro" id="IPR044152">
    <property type="entry name" value="YqjM-like"/>
</dbReference>
<gene>
    <name evidence="3" type="ORF">M406DRAFT_287043</name>
</gene>
<dbReference type="PANTHER" id="PTHR43303">
    <property type="entry name" value="NADPH DEHYDROGENASE C23G7.10C-RELATED"/>
    <property type="match status" value="1"/>
</dbReference>
<sequence length="446" mass="48886">MSTPLTKPTASKPAQGVPFYTPAQEPPAGTATALDPQDPHKIPTLFQPLTIRSVTLANRFVVSPMCQYSADDGHLTDWHLVHLGTLSARGAALTIVEATAVLPNGRISPEDSGLWKDSQIAPLRRITDFIHSQGHKAGIQLSHAGRKASTLAPWHGQRGKPHVAGEDVGGWPDNVWGPSAIPFSHTYPQVKEMTVEQIRETVEAFGAAAKRAVEAGFDVIEIHGAHGYLQTAFMSPLSNQRTDEYGGSFENRIRFLIEVIKAVRAAIPDTMPLFVRISATEWMEWSGKETWDLPQSIQLAHVLPDLGVDLLDVSSGGNAVDQKIQIHPYYQVNLAGEIRASLKKAGKDKMLIGAVGMITDAEMARDIVQNTCSYVVGEDPEMGDCKHSLGTSAEVHEDNAKADVVIIARQFLREPEFVLRAARHLGVQVKWPNQYMRGEWPDSQRI</sequence>
<reference evidence="3" key="1">
    <citation type="journal article" date="2020" name="Phytopathology">
        <title>Genome sequence of the chestnut blight fungus Cryphonectria parasitica EP155: A fundamental resource for an archetypical invasive plant pathogen.</title>
        <authorList>
            <person name="Crouch J.A."/>
            <person name="Dawe A."/>
            <person name="Aerts A."/>
            <person name="Barry K."/>
            <person name="Churchill A.C.L."/>
            <person name="Grimwood J."/>
            <person name="Hillman B."/>
            <person name="Milgroom M.G."/>
            <person name="Pangilinan J."/>
            <person name="Smith M."/>
            <person name="Salamov A."/>
            <person name="Schmutz J."/>
            <person name="Yadav J."/>
            <person name="Grigoriev I.V."/>
            <person name="Nuss D."/>
        </authorList>
    </citation>
    <scope>NUCLEOTIDE SEQUENCE</scope>
    <source>
        <strain evidence="3">EP155</strain>
    </source>
</reference>
<dbReference type="GO" id="GO:0010181">
    <property type="term" value="F:FMN binding"/>
    <property type="evidence" value="ECO:0007669"/>
    <property type="project" value="InterPro"/>
</dbReference>
<dbReference type="Pfam" id="PF00724">
    <property type="entry name" value="Oxidored_FMN"/>
    <property type="match status" value="1"/>
</dbReference>
<dbReference type="InterPro" id="IPR013785">
    <property type="entry name" value="Aldolase_TIM"/>
</dbReference>
<protein>
    <submittedName>
        <fullName evidence="3">FMN-linked oxidoreductase</fullName>
    </submittedName>
</protein>
<dbReference type="Proteomes" id="UP000803844">
    <property type="component" value="Unassembled WGS sequence"/>
</dbReference>
<dbReference type="AlphaFoldDB" id="A0A9P5CSU0"/>
<evidence type="ECO:0000259" key="2">
    <source>
        <dbReference type="Pfam" id="PF00724"/>
    </source>
</evidence>
<dbReference type="GO" id="GO:0050661">
    <property type="term" value="F:NADP binding"/>
    <property type="evidence" value="ECO:0007669"/>
    <property type="project" value="InterPro"/>
</dbReference>
<dbReference type="GO" id="GO:0003959">
    <property type="term" value="F:NADPH dehydrogenase activity"/>
    <property type="evidence" value="ECO:0007669"/>
    <property type="project" value="InterPro"/>
</dbReference>
<accession>A0A9P5CSU0</accession>
<dbReference type="PANTHER" id="PTHR43303:SF2">
    <property type="entry name" value="INDOLEAMINE 2,3-DIOXYGENASE PYRROLE 2,3-DIOXYGENASE (AFU_ORTHOLOGUE AFUA_5G01450"/>
    <property type="match status" value="1"/>
</dbReference>
<evidence type="ECO:0000313" key="4">
    <source>
        <dbReference type="Proteomes" id="UP000803844"/>
    </source>
</evidence>
<dbReference type="CDD" id="cd02932">
    <property type="entry name" value="OYE_YqiM_FMN"/>
    <property type="match status" value="1"/>
</dbReference>
<keyword evidence="4" id="KW-1185">Reference proteome</keyword>
<dbReference type="EMBL" id="MU032345">
    <property type="protein sequence ID" value="KAF3768977.1"/>
    <property type="molecule type" value="Genomic_DNA"/>
</dbReference>
<organism evidence="3 4">
    <name type="scientific">Cryphonectria parasitica (strain ATCC 38755 / EP155)</name>
    <dbReference type="NCBI Taxonomy" id="660469"/>
    <lineage>
        <taxon>Eukaryota</taxon>
        <taxon>Fungi</taxon>
        <taxon>Dikarya</taxon>
        <taxon>Ascomycota</taxon>
        <taxon>Pezizomycotina</taxon>
        <taxon>Sordariomycetes</taxon>
        <taxon>Sordariomycetidae</taxon>
        <taxon>Diaporthales</taxon>
        <taxon>Cryphonectriaceae</taxon>
        <taxon>Cryphonectria-Endothia species complex</taxon>
        <taxon>Cryphonectria</taxon>
    </lineage>
</organism>
<comment type="caution">
    <text evidence="3">The sequence shown here is derived from an EMBL/GenBank/DDBJ whole genome shotgun (WGS) entry which is preliminary data.</text>
</comment>